<name>A0A5K3FW35_MESCO</name>
<accession>A0A5K3FW35</accession>
<evidence type="ECO:0000313" key="1">
    <source>
        <dbReference type="WBParaSite" id="MCU_010566-RA"/>
    </source>
</evidence>
<dbReference type="AlphaFoldDB" id="A0A5K3FW35"/>
<dbReference type="WBParaSite" id="MCU_010566-RA">
    <property type="protein sequence ID" value="MCU_010566-RA"/>
    <property type="gene ID" value="MCU_010566"/>
</dbReference>
<organism evidence="1">
    <name type="scientific">Mesocestoides corti</name>
    <name type="common">Flatworm</name>
    <dbReference type="NCBI Taxonomy" id="53468"/>
    <lineage>
        <taxon>Eukaryota</taxon>
        <taxon>Metazoa</taxon>
        <taxon>Spiralia</taxon>
        <taxon>Lophotrochozoa</taxon>
        <taxon>Platyhelminthes</taxon>
        <taxon>Cestoda</taxon>
        <taxon>Eucestoda</taxon>
        <taxon>Cyclophyllidea</taxon>
        <taxon>Mesocestoididae</taxon>
        <taxon>Mesocestoides</taxon>
    </lineage>
</organism>
<protein>
    <submittedName>
        <fullName evidence="1">LIM zinc-binding domain-containing protein</fullName>
    </submittedName>
</protein>
<reference evidence="1" key="1">
    <citation type="submission" date="2019-11" db="UniProtKB">
        <authorList>
            <consortium name="WormBaseParasite"/>
        </authorList>
    </citation>
    <scope>IDENTIFICATION</scope>
</reference>
<sequence length="57" mass="6237">MRCPTCSTCDKSAGARFPDEIDLPTLVCVCRIPQHTIHPPVPTLCVHNATPSKYLVC</sequence>
<proteinExistence type="predicted"/>